<accession>A0ACC1S5K6</accession>
<reference evidence="1" key="1">
    <citation type="submission" date="2022-08" db="EMBL/GenBank/DDBJ databases">
        <title>Genome Sequence of Fusarium decemcellulare.</title>
        <authorList>
            <person name="Buettner E."/>
        </authorList>
    </citation>
    <scope>NUCLEOTIDE SEQUENCE</scope>
    <source>
        <strain evidence="1">Babe19</strain>
    </source>
</reference>
<comment type="caution">
    <text evidence="1">The sequence shown here is derived from an EMBL/GenBank/DDBJ whole genome shotgun (WGS) entry which is preliminary data.</text>
</comment>
<keyword evidence="2" id="KW-1185">Reference proteome</keyword>
<organism evidence="1 2">
    <name type="scientific">Fusarium decemcellulare</name>
    <dbReference type="NCBI Taxonomy" id="57161"/>
    <lineage>
        <taxon>Eukaryota</taxon>
        <taxon>Fungi</taxon>
        <taxon>Dikarya</taxon>
        <taxon>Ascomycota</taxon>
        <taxon>Pezizomycotina</taxon>
        <taxon>Sordariomycetes</taxon>
        <taxon>Hypocreomycetidae</taxon>
        <taxon>Hypocreales</taxon>
        <taxon>Nectriaceae</taxon>
        <taxon>Fusarium</taxon>
        <taxon>Fusarium decemcellulare species complex</taxon>
    </lineage>
</organism>
<protein>
    <submittedName>
        <fullName evidence="1">Uncharacterized protein</fullName>
    </submittedName>
</protein>
<dbReference type="EMBL" id="JANRMS010000955">
    <property type="protein sequence ID" value="KAJ3532486.1"/>
    <property type="molecule type" value="Genomic_DNA"/>
</dbReference>
<proteinExistence type="predicted"/>
<sequence length="549" mass="63839">MCRDTSLFSLPEEILLEIVSFLPKSCLIRSRCVSQKFARLTTPGAFRSLRFRAYNDEPQRFIEIADSESLRRHVREITCDTWNGPDFDNRTGFGYKIHPDFFNALPYIGLFRNLDALHLRFSYDCGDWDVEEETADVRYRILDTVFRCLAGTWSEHEQRRIDKTIDHFTSAGYVMSQCPSTTSKSVIPLRTLTISNLEDFNDPRFTASEAFRAITNSSSLVDLRLYVATHTIDTLQSSRNFTTRWPEKYDMFDALPTTWLRPTIAKNLRVLSLYCHEPWGWFPKMDFRLVGAGEGIPNLRVLALGNFVFSHEWQVEWFGSLGLEKLYLDGCAILFQANNWLGMTLDQSQTVLRGSDGRAHRISNYGYYVNGTRHHSRDKSEFLQGGVRWHHFLSHWANSMSNLRVFKMGQGHWDDIPNEAIDPTFYENAYKPADHEVTNQPFTHHGFQHFEYPSPGTVGSGIRRYGSPVHSDHGDVLKYVYWTNKYTGYDELWEERESRRKIMTTERWLGKYGDDEQRKLGIEDRAKDQAALDLFISTVDSRRMGMKTM</sequence>
<name>A0ACC1S5K6_9HYPO</name>
<evidence type="ECO:0000313" key="2">
    <source>
        <dbReference type="Proteomes" id="UP001148629"/>
    </source>
</evidence>
<evidence type="ECO:0000313" key="1">
    <source>
        <dbReference type="EMBL" id="KAJ3532486.1"/>
    </source>
</evidence>
<dbReference type="Proteomes" id="UP001148629">
    <property type="component" value="Unassembled WGS sequence"/>
</dbReference>
<gene>
    <name evidence="1" type="ORF">NM208_g8415</name>
</gene>